<dbReference type="Pfam" id="PF00034">
    <property type="entry name" value="Cytochrom_C"/>
    <property type="match status" value="1"/>
</dbReference>
<feature type="domain" description="Cytochrome c" evidence="8">
    <location>
        <begin position="52"/>
        <end position="152"/>
    </location>
</feature>
<proteinExistence type="predicted"/>
<dbReference type="Gene3D" id="1.10.760.10">
    <property type="entry name" value="Cytochrome c-like domain"/>
    <property type="match status" value="1"/>
</dbReference>
<evidence type="ECO:0000313" key="9">
    <source>
        <dbReference type="EMBL" id="GAA0485612.1"/>
    </source>
</evidence>
<organism evidence="9 10">
    <name type="scientific">Parasphingorhabdus litoris</name>
    <dbReference type="NCBI Taxonomy" id="394733"/>
    <lineage>
        <taxon>Bacteria</taxon>
        <taxon>Pseudomonadati</taxon>
        <taxon>Pseudomonadota</taxon>
        <taxon>Alphaproteobacteria</taxon>
        <taxon>Sphingomonadales</taxon>
        <taxon>Sphingomonadaceae</taxon>
        <taxon>Parasphingorhabdus</taxon>
    </lineage>
</organism>
<protein>
    <recommendedName>
        <fullName evidence="8">Cytochrome c domain-containing protein</fullName>
    </recommendedName>
</protein>
<comment type="caution">
    <text evidence="9">The sequence shown here is derived from an EMBL/GenBank/DDBJ whole genome shotgun (WGS) entry which is preliminary data.</text>
</comment>
<dbReference type="RefSeq" id="WP_229955546.1">
    <property type="nucleotide sequence ID" value="NZ_BAAAEM010000003.1"/>
</dbReference>
<keyword evidence="7" id="KW-0732">Signal</keyword>
<keyword evidence="2 6" id="KW-0349">Heme</keyword>
<evidence type="ECO:0000256" key="3">
    <source>
        <dbReference type="ARBA" id="ARBA00022723"/>
    </source>
</evidence>
<dbReference type="InterPro" id="IPR036909">
    <property type="entry name" value="Cyt_c-like_dom_sf"/>
</dbReference>
<keyword evidence="10" id="KW-1185">Reference proteome</keyword>
<evidence type="ECO:0000256" key="2">
    <source>
        <dbReference type="ARBA" id="ARBA00022617"/>
    </source>
</evidence>
<keyword evidence="5 6" id="KW-0408">Iron</keyword>
<dbReference type="PROSITE" id="PS51257">
    <property type="entry name" value="PROKAR_LIPOPROTEIN"/>
    <property type="match status" value="1"/>
</dbReference>
<sequence length="154" mass="15703">MRAVFRASALMAVILLAACGSDPAPEPTEQIVVRESGKDAAAPASADETADSLVAAGKAAFNTCVACHVVKQGGPNRIGPNLYGVIGRAAASVDGFKYSDAMASSGIIWTKEELDSYLANPAAKVPGTTMMAGAITDAGRREAIIAYIEDASAN</sequence>
<keyword evidence="3 6" id="KW-0479">Metal-binding</keyword>
<keyword evidence="4" id="KW-0249">Electron transport</keyword>
<dbReference type="SUPFAM" id="SSF46626">
    <property type="entry name" value="Cytochrome c"/>
    <property type="match status" value="1"/>
</dbReference>
<feature type="signal peptide" evidence="7">
    <location>
        <begin position="1"/>
        <end position="17"/>
    </location>
</feature>
<dbReference type="PANTHER" id="PTHR11961">
    <property type="entry name" value="CYTOCHROME C"/>
    <property type="match status" value="1"/>
</dbReference>
<evidence type="ECO:0000259" key="8">
    <source>
        <dbReference type="PROSITE" id="PS51007"/>
    </source>
</evidence>
<reference evidence="10" key="1">
    <citation type="journal article" date="2019" name="Int. J. Syst. Evol. Microbiol.">
        <title>The Global Catalogue of Microorganisms (GCM) 10K type strain sequencing project: providing services to taxonomists for standard genome sequencing and annotation.</title>
        <authorList>
            <consortium name="The Broad Institute Genomics Platform"/>
            <consortium name="The Broad Institute Genome Sequencing Center for Infectious Disease"/>
            <person name="Wu L."/>
            <person name="Ma J."/>
        </authorList>
    </citation>
    <scope>NUCLEOTIDE SEQUENCE [LARGE SCALE GENOMIC DNA]</scope>
    <source>
        <strain evidence="10">JCM 14162</strain>
    </source>
</reference>
<keyword evidence="1" id="KW-0813">Transport</keyword>
<evidence type="ECO:0000256" key="5">
    <source>
        <dbReference type="ARBA" id="ARBA00023004"/>
    </source>
</evidence>
<dbReference type="Proteomes" id="UP001500713">
    <property type="component" value="Unassembled WGS sequence"/>
</dbReference>
<evidence type="ECO:0000256" key="1">
    <source>
        <dbReference type="ARBA" id="ARBA00022448"/>
    </source>
</evidence>
<evidence type="ECO:0000256" key="4">
    <source>
        <dbReference type="ARBA" id="ARBA00022982"/>
    </source>
</evidence>
<gene>
    <name evidence="9" type="ORF">GCM10009096_30440</name>
</gene>
<dbReference type="EMBL" id="BAAAEM010000003">
    <property type="protein sequence ID" value="GAA0485612.1"/>
    <property type="molecule type" value="Genomic_DNA"/>
</dbReference>
<dbReference type="PRINTS" id="PR00604">
    <property type="entry name" value="CYTCHRMECIAB"/>
</dbReference>
<dbReference type="InterPro" id="IPR009056">
    <property type="entry name" value="Cyt_c-like_dom"/>
</dbReference>
<feature type="chain" id="PRO_5045393557" description="Cytochrome c domain-containing protein" evidence="7">
    <location>
        <begin position="18"/>
        <end position="154"/>
    </location>
</feature>
<evidence type="ECO:0000256" key="6">
    <source>
        <dbReference type="PROSITE-ProRule" id="PRU00433"/>
    </source>
</evidence>
<dbReference type="InterPro" id="IPR002327">
    <property type="entry name" value="Cyt_c_1A/1B"/>
</dbReference>
<name>A0ABP3KRI1_9SPHN</name>
<evidence type="ECO:0000313" key="10">
    <source>
        <dbReference type="Proteomes" id="UP001500713"/>
    </source>
</evidence>
<dbReference type="PROSITE" id="PS51007">
    <property type="entry name" value="CYTC"/>
    <property type="match status" value="1"/>
</dbReference>
<accession>A0ABP3KRI1</accession>
<evidence type="ECO:0000256" key="7">
    <source>
        <dbReference type="SAM" id="SignalP"/>
    </source>
</evidence>